<dbReference type="RefSeq" id="WP_227096753.1">
    <property type="nucleotide sequence ID" value="NZ_JAKNDE010000001.1"/>
</dbReference>
<proteinExistence type="predicted"/>
<dbReference type="EMBL" id="JAKNDE010000001">
    <property type="protein sequence ID" value="MCG5032263.1"/>
    <property type="molecule type" value="Genomic_DNA"/>
</dbReference>
<dbReference type="Proteomes" id="UP001200089">
    <property type="component" value="Unassembled WGS sequence"/>
</dbReference>
<sequence>MKHILFDFFLFSLGAGFGVVAMCLMQSAKAADREIEMMERRKR</sequence>
<protein>
    <submittedName>
        <fullName evidence="1">DUF3789 domain-containing protein</fullName>
    </submittedName>
</protein>
<gene>
    <name evidence="1" type="ORF">L0P48_01360</name>
</gene>
<name>A0AAW5CN76_9FIRM</name>
<reference evidence="1" key="1">
    <citation type="submission" date="2022-01" db="EMBL/GenBank/DDBJ databases">
        <title>Collection of gut derived symbiotic bacterial strains cultured from healthy donors.</title>
        <authorList>
            <person name="Lin H."/>
            <person name="Kohout C."/>
            <person name="Waligurski E."/>
            <person name="Pamer E.G."/>
        </authorList>
    </citation>
    <scope>NUCLEOTIDE SEQUENCE</scope>
    <source>
        <strain evidence="1">DFI.1.11</strain>
    </source>
</reference>
<comment type="caution">
    <text evidence="1">The sequence shown here is derived from an EMBL/GenBank/DDBJ whole genome shotgun (WGS) entry which is preliminary data.</text>
</comment>
<evidence type="ECO:0000313" key="2">
    <source>
        <dbReference type="Proteomes" id="UP001200089"/>
    </source>
</evidence>
<dbReference type="AlphaFoldDB" id="A0AAW5CN76"/>
<dbReference type="InterPro" id="IPR024522">
    <property type="entry name" value="DUF3789"/>
</dbReference>
<accession>A0AAW5CN76</accession>
<evidence type="ECO:0000313" key="1">
    <source>
        <dbReference type="EMBL" id="MCG5032263.1"/>
    </source>
</evidence>
<organism evidence="1 2">
    <name type="scientific">Blautia massiliensis</name>
    <name type="common">ex Durand et al. 2017</name>
    <dbReference type="NCBI Taxonomy" id="1737424"/>
    <lineage>
        <taxon>Bacteria</taxon>
        <taxon>Bacillati</taxon>
        <taxon>Bacillota</taxon>
        <taxon>Clostridia</taxon>
        <taxon>Lachnospirales</taxon>
        <taxon>Lachnospiraceae</taxon>
        <taxon>Blautia</taxon>
    </lineage>
</organism>
<dbReference type="Pfam" id="PF12664">
    <property type="entry name" value="DUF3789"/>
    <property type="match status" value="1"/>
</dbReference>